<feature type="signal peptide" evidence="1">
    <location>
        <begin position="1"/>
        <end position="23"/>
    </location>
</feature>
<evidence type="ECO:0008006" key="4">
    <source>
        <dbReference type="Google" id="ProtNLM"/>
    </source>
</evidence>
<dbReference type="HOGENOM" id="CLU_1341087_0_0_7"/>
<feature type="chain" id="PRO_5004060407" description="Outer membrane protein beta-barrel domain-containing protein" evidence="1">
    <location>
        <begin position="24"/>
        <end position="215"/>
    </location>
</feature>
<dbReference type="OrthoDB" id="5291855at2"/>
<proteinExistence type="predicted"/>
<accession>M4VPM1</accession>
<evidence type="ECO:0000256" key="1">
    <source>
        <dbReference type="SAM" id="SignalP"/>
    </source>
</evidence>
<keyword evidence="3" id="KW-1185">Reference proteome</keyword>
<sequence length="215" mass="23766">MLLNRCTLLFVFSTLAITASAFANAPKVGRAAAAKYFQQNPSQESTQYTRAVASDYATDRYLALGLSLYTKSDSYQWGPVNKEEDVGKWGIDVTYRLGSHADLMDYALRVSYTEYEPVNSKANKMSFMYAVTFPDASSKFPLYFGAAAGPGVFFTQISNESSLTLDYQLFLGLRIFNLFESAGFYVEGGMKNHLQLTSDGQLNGTYVSAGAIFNF</sequence>
<dbReference type="eggNOG" id="ENOG5031971">
    <property type="taxonomic scope" value="Bacteria"/>
</dbReference>
<name>M4VPM1_9BACT</name>
<dbReference type="AlphaFoldDB" id="M4VPM1"/>
<dbReference type="STRING" id="1184267.A11Q_851"/>
<evidence type="ECO:0000313" key="2">
    <source>
        <dbReference type="EMBL" id="AGH95069.1"/>
    </source>
</evidence>
<organism evidence="2 3">
    <name type="scientific">Pseudobdellovibrio exovorus JSS</name>
    <dbReference type="NCBI Taxonomy" id="1184267"/>
    <lineage>
        <taxon>Bacteria</taxon>
        <taxon>Pseudomonadati</taxon>
        <taxon>Bdellovibrionota</taxon>
        <taxon>Bdellovibrionia</taxon>
        <taxon>Bdellovibrionales</taxon>
        <taxon>Pseudobdellovibrionaceae</taxon>
        <taxon>Pseudobdellovibrio</taxon>
    </lineage>
</organism>
<reference evidence="2 3" key="1">
    <citation type="journal article" date="2013" name="ISME J.">
        <title>By their genes ye shall know them: genomic signatures of predatory bacteria.</title>
        <authorList>
            <person name="Pasternak Z."/>
            <person name="Pietrokovski S."/>
            <person name="Rotem O."/>
            <person name="Gophna U."/>
            <person name="Lurie-Weinberger M.N."/>
            <person name="Jurkevitch E."/>
        </authorList>
    </citation>
    <scope>NUCLEOTIDE SEQUENCE [LARGE SCALE GENOMIC DNA]</scope>
    <source>
        <strain evidence="2 3">JSS</strain>
    </source>
</reference>
<dbReference type="Proteomes" id="UP000012040">
    <property type="component" value="Chromosome"/>
</dbReference>
<gene>
    <name evidence="2" type="ORF">A11Q_851</name>
</gene>
<protein>
    <recommendedName>
        <fullName evidence="4">Outer membrane protein beta-barrel domain-containing protein</fullName>
    </recommendedName>
</protein>
<evidence type="ECO:0000313" key="3">
    <source>
        <dbReference type="Proteomes" id="UP000012040"/>
    </source>
</evidence>
<dbReference type="PATRIC" id="fig|1184267.3.peg.862"/>
<dbReference type="EMBL" id="CP003537">
    <property type="protein sequence ID" value="AGH95069.1"/>
    <property type="molecule type" value="Genomic_DNA"/>
</dbReference>
<keyword evidence="1" id="KW-0732">Signal</keyword>
<dbReference type="KEGG" id="bex:A11Q_851"/>
<dbReference type="RefSeq" id="WP_015469559.1">
    <property type="nucleotide sequence ID" value="NC_020813.1"/>
</dbReference>